<name>A0A0A9GR55_ARUDO</name>
<dbReference type="AlphaFoldDB" id="A0A0A9GR55"/>
<dbReference type="EMBL" id="GBRH01171982">
    <property type="protein sequence ID" value="JAE25914.1"/>
    <property type="molecule type" value="Transcribed_RNA"/>
</dbReference>
<organism evidence="1">
    <name type="scientific">Arundo donax</name>
    <name type="common">Giant reed</name>
    <name type="synonym">Donax arundinaceus</name>
    <dbReference type="NCBI Taxonomy" id="35708"/>
    <lineage>
        <taxon>Eukaryota</taxon>
        <taxon>Viridiplantae</taxon>
        <taxon>Streptophyta</taxon>
        <taxon>Embryophyta</taxon>
        <taxon>Tracheophyta</taxon>
        <taxon>Spermatophyta</taxon>
        <taxon>Magnoliopsida</taxon>
        <taxon>Liliopsida</taxon>
        <taxon>Poales</taxon>
        <taxon>Poaceae</taxon>
        <taxon>PACMAD clade</taxon>
        <taxon>Arundinoideae</taxon>
        <taxon>Arundineae</taxon>
        <taxon>Arundo</taxon>
    </lineage>
</organism>
<reference evidence="1" key="1">
    <citation type="submission" date="2014-09" db="EMBL/GenBank/DDBJ databases">
        <authorList>
            <person name="Magalhaes I.L.F."/>
            <person name="Oliveira U."/>
            <person name="Santos F.R."/>
            <person name="Vidigal T.H.D.A."/>
            <person name="Brescovit A.D."/>
            <person name="Santos A.J."/>
        </authorList>
    </citation>
    <scope>NUCLEOTIDE SEQUENCE</scope>
    <source>
        <tissue evidence="1">Shoot tissue taken approximately 20 cm above the soil surface</tissue>
    </source>
</reference>
<accession>A0A0A9GR55</accession>
<evidence type="ECO:0000313" key="1">
    <source>
        <dbReference type="EMBL" id="JAE25914.1"/>
    </source>
</evidence>
<proteinExistence type="predicted"/>
<sequence length="52" mass="6198">MAKHPCIRLAEYWMEHNISFCYLQAKYLIYKCMSTTTFFVIDTFSCLNVQPP</sequence>
<protein>
    <submittedName>
        <fullName evidence="1">Uncharacterized protein</fullName>
    </submittedName>
</protein>
<reference evidence="1" key="2">
    <citation type="journal article" date="2015" name="Data Brief">
        <title>Shoot transcriptome of the giant reed, Arundo donax.</title>
        <authorList>
            <person name="Barrero R.A."/>
            <person name="Guerrero F.D."/>
            <person name="Moolhuijzen P."/>
            <person name="Goolsby J.A."/>
            <person name="Tidwell J."/>
            <person name="Bellgard S.E."/>
            <person name="Bellgard M.I."/>
        </authorList>
    </citation>
    <scope>NUCLEOTIDE SEQUENCE</scope>
    <source>
        <tissue evidence="1">Shoot tissue taken approximately 20 cm above the soil surface</tissue>
    </source>
</reference>